<dbReference type="GO" id="GO:0047736">
    <property type="term" value="F:cellobiose epimerase activity"/>
    <property type="evidence" value="ECO:0007669"/>
    <property type="project" value="UniProtKB-UniRule"/>
</dbReference>
<comment type="similarity">
    <text evidence="2">Belongs to the N-acylglucosamine 2-epimerase family.</text>
</comment>
<name>A0A271IXZ0_9BACT</name>
<dbReference type="RefSeq" id="WP_095509643.1">
    <property type="nucleotide sequence ID" value="NZ_MQWD01000001.1"/>
</dbReference>
<evidence type="ECO:0000256" key="4">
    <source>
        <dbReference type="HAMAP-Rule" id="MF_00929"/>
    </source>
</evidence>
<dbReference type="OrthoDB" id="5141876at2"/>
<evidence type="ECO:0000313" key="6">
    <source>
        <dbReference type="Proteomes" id="UP000216339"/>
    </source>
</evidence>
<dbReference type="PANTHER" id="PTHR15108">
    <property type="entry name" value="N-ACYLGLUCOSAMINE-2-EPIMERASE"/>
    <property type="match status" value="1"/>
</dbReference>
<proteinExistence type="inferred from homology"/>
<dbReference type="AlphaFoldDB" id="A0A271IXZ0"/>
<protein>
    <recommendedName>
        <fullName evidence="4">Cellobiose 2-epimerase</fullName>
        <shortName evidence="4">CE</shortName>
        <ecNumber evidence="4">5.1.3.11</ecNumber>
    </recommendedName>
</protein>
<dbReference type="Gene3D" id="1.50.10.10">
    <property type="match status" value="1"/>
</dbReference>
<dbReference type="Proteomes" id="UP000216339">
    <property type="component" value="Unassembled WGS sequence"/>
</dbReference>
<gene>
    <name evidence="5" type="ORF">BSZ37_05865</name>
</gene>
<dbReference type="EC" id="5.1.3.11" evidence="4"/>
<dbReference type="Pfam" id="PF07221">
    <property type="entry name" value="GlcNAc_2-epim"/>
    <property type="match status" value="1"/>
</dbReference>
<dbReference type="InterPro" id="IPR008928">
    <property type="entry name" value="6-hairpin_glycosidase_sf"/>
</dbReference>
<sequence length="401" mass="44631">MEDLADLAEEARAELVDHILPFWAERTLDDEHGGFVGRIDGHGRRVPEAAKGSVLNARILWTFAAACRALGTDRWCAEADRACDALRTHFADPEHGGVYWTVAPDGTPVDDKKQVYAQAFTIYALAEHVRQRGDGEALAWAQDLYRLLEDRAVDPEHGGYIEAFSCDWGPAADLRLSEKDADAPKSMNTHLHVLEAYTTLYRVWPDAGVAGRLRALVETFLDHIVDPETGHLGLFFGMDWTPLSADVSFGHDVEASWLLDEAAAVLDDAGLAARVRPVALRLARLAREEGLDADGGLFNERGSDGRLDTDKHWWPQAEAVVGFLNAYERTDDDSFAEAAHRTWAFIQRAIVDRDGGEWFFRVDREGVPYREEDTVGPWKCPYHNARACLEIMERAGAPVPP</sequence>
<evidence type="ECO:0000256" key="2">
    <source>
        <dbReference type="ARBA" id="ARBA00008558"/>
    </source>
</evidence>
<dbReference type="InterPro" id="IPR012341">
    <property type="entry name" value="6hp_glycosidase-like_sf"/>
</dbReference>
<comment type="caution">
    <text evidence="5">The sequence shown here is derived from an EMBL/GenBank/DDBJ whole genome shotgun (WGS) entry which is preliminary data.</text>
</comment>
<dbReference type="HAMAP" id="MF_00929">
    <property type="entry name" value="Cellobiose_2_epim"/>
    <property type="match status" value="1"/>
</dbReference>
<dbReference type="GO" id="GO:0005975">
    <property type="term" value="P:carbohydrate metabolic process"/>
    <property type="evidence" value="ECO:0007669"/>
    <property type="project" value="InterPro"/>
</dbReference>
<evidence type="ECO:0000256" key="1">
    <source>
        <dbReference type="ARBA" id="ARBA00001470"/>
    </source>
</evidence>
<organism evidence="5 6">
    <name type="scientific">Rubrivirga marina</name>
    <dbReference type="NCBI Taxonomy" id="1196024"/>
    <lineage>
        <taxon>Bacteria</taxon>
        <taxon>Pseudomonadati</taxon>
        <taxon>Rhodothermota</taxon>
        <taxon>Rhodothermia</taxon>
        <taxon>Rhodothermales</taxon>
        <taxon>Rubricoccaceae</taxon>
        <taxon>Rubrivirga</taxon>
    </lineage>
</organism>
<accession>A0A271IXZ0</accession>
<comment type="catalytic activity">
    <reaction evidence="1 4">
        <text>D-cellobiose = beta-D-glucosyl-(1-&gt;4)-D-mannopyranose</text>
        <dbReference type="Rhea" id="RHEA:23384"/>
        <dbReference type="ChEBI" id="CHEBI:17057"/>
        <dbReference type="ChEBI" id="CHEBI:47931"/>
        <dbReference type="EC" id="5.1.3.11"/>
    </reaction>
</comment>
<reference evidence="5 6" key="1">
    <citation type="submission" date="2016-11" db="EMBL/GenBank/DDBJ databases">
        <title>Study of marine rhodopsin-containing bacteria.</title>
        <authorList>
            <person name="Yoshizawa S."/>
            <person name="Kumagai Y."/>
            <person name="Kogure K."/>
        </authorList>
    </citation>
    <scope>NUCLEOTIDE SEQUENCE [LARGE SCALE GENOMIC DNA]</scope>
    <source>
        <strain evidence="5 6">SAORIC-28</strain>
    </source>
</reference>
<keyword evidence="3 4" id="KW-0413">Isomerase</keyword>
<keyword evidence="6" id="KW-1185">Reference proteome</keyword>
<dbReference type="InterPro" id="IPR010819">
    <property type="entry name" value="AGE/CE"/>
</dbReference>
<dbReference type="SUPFAM" id="SSF48208">
    <property type="entry name" value="Six-hairpin glycosidases"/>
    <property type="match status" value="1"/>
</dbReference>
<dbReference type="EMBL" id="MQWD01000001">
    <property type="protein sequence ID" value="PAP76000.1"/>
    <property type="molecule type" value="Genomic_DNA"/>
</dbReference>
<evidence type="ECO:0000313" key="5">
    <source>
        <dbReference type="EMBL" id="PAP76000.1"/>
    </source>
</evidence>
<comment type="similarity">
    <text evidence="4">Belongs to the cellobiose 2-epimerase family.</text>
</comment>
<comment type="function">
    <text evidence="4">Catalyzes the reversible epimerization of cellobiose to 4-O-beta-D-glucopyranosyl-D-mannose (Glc-Man).</text>
</comment>
<evidence type="ECO:0000256" key="3">
    <source>
        <dbReference type="ARBA" id="ARBA00023235"/>
    </source>
</evidence>
<dbReference type="InterPro" id="IPR028584">
    <property type="entry name" value="Cellobiose_2_epim"/>
</dbReference>